<dbReference type="InterPro" id="IPR004107">
    <property type="entry name" value="Integrase_SAM-like_N"/>
</dbReference>
<dbReference type="Proteomes" id="UP000574133">
    <property type="component" value="Unassembled WGS sequence"/>
</dbReference>
<dbReference type="GO" id="GO:0015074">
    <property type="term" value="P:DNA integration"/>
    <property type="evidence" value="ECO:0007669"/>
    <property type="project" value="UniProtKB-KW"/>
</dbReference>
<dbReference type="InterPro" id="IPR010998">
    <property type="entry name" value="Integrase_recombinase_N"/>
</dbReference>
<dbReference type="InterPro" id="IPR011010">
    <property type="entry name" value="DNA_brk_join_enz"/>
</dbReference>
<evidence type="ECO:0000313" key="9">
    <source>
        <dbReference type="Proteomes" id="UP000574133"/>
    </source>
</evidence>
<keyword evidence="9" id="KW-1185">Reference proteome</keyword>
<dbReference type="EMBL" id="JACJVN010000042">
    <property type="protein sequence ID" value="MBB6677995.1"/>
    <property type="molecule type" value="Genomic_DNA"/>
</dbReference>
<evidence type="ECO:0000259" key="6">
    <source>
        <dbReference type="PROSITE" id="PS51898"/>
    </source>
</evidence>
<name>A0A841TDA1_9BACL</name>
<feature type="domain" description="Core-binding (CB)" evidence="7">
    <location>
        <begin position="62"/>
        <end position="147"/>
    </location>
</feature>
<proteinExistence type="inferred from homology"/>
<comment type="caution">
    <text evidence="8">The sequence shown here is derived from an EMBL/GenBank/DDBJ whole genome shotgun (WGS) entry which is preliminary data.</text>
</comment>
<dbReference type="InterPro" id="IPR013762">
    <property type="entry name" value="Integrase-like_cat_sf"/>
</dbReference>
<organism evidence="8 9">
    <name type="scientific">Cohnella lubricantis</name>
    <dbReference type="NCBI Taxonomy" id="2163172"/>
    <lineage>
        <taxon>Bacteria</taxon>
        <taxon>Bacillati</taxon>
        <taxon>Bacillota</taxon>
        <taxon>Bacilli</taxon>
        <taxon>Bacillales</taxon>
        <taxon>Paenibacillaceae</taxon>
        <taxon>Cohnella</taxon>
    </lineage>
</organism>
<keyword evidence="4" id="KW-0233">DNA recombination</keyword>
<evidence type="ECO:0000256" key="2">
    <source>
        <dbReference type="ARBA" id="ARBA00022908"/>
    </source>
</evidence>
<comment type="similarity">
    <text evidence="1">Belongs to the 'phage' integrase family.</text>
</comment>
<dbReference type="InterPro" id="IPR044068">
    <property type="entry name" value="CB"/>
</dbReference>
<dbReference type="InterPro" id="IPR050090">
    <property type="entry name" value="Tyrosine_recombinase_XerCD"/>
</dbReference>
<gene>
    <name evidence="8" type="ORF">H4Q31_11735</name>
</gene>
<keyword evidence="3 5" id="KW-0238">DNA-binding</keyword>
<dbReference type="Pfam" id="PF13495">
    <property type="entry name" value="Phage_int_SAM_4"/>
    <property type="match status" value="1"/>
</dbReference>
<evidence type="ECO:0000256" key="4">
    <source>
        <dbReference type="ARBA" id="ARBA00023172"/>
    </source>
</evidence>
<evidence type="ECO:0000259" key="7">
    <source>
        <dbReference type="PROSITE" id="PS51900"/>
    </source>
</evidence>
<accession>A0A841TDA1</accession>
<evidence type="ECO:0000256" key="5">
    <source>
        <dbReference type="PROSITE-ProRule" id="PRU01248"/>
    </source>
</evidence>
<dbReference type="SUPFAM" id="SSF56349">
    <property type="entry name" value="DNA breaking-rejoining enzymes"/>
    <property type="match status" value="1"/>
</dbReference>
<feature type="domain" description="Tyr recombinase" evidence="6">
    <location>
        <begin position="163"/>
        <end position="338"/>
    </location>
</feature>
<evidence type="ECO:0000313" key="8">
    <source>
        <dbReference type="EMBL" id="MBB6677995.1"/>
    </source>
</evidence>
<dbReference type="GO" id="GO:0006310">
    <property type="term" value="P:DNA recombination"/>
    <property type="evidence" value="ECO:0007669"/>
    <property type="project" value="UniProtKB-KW"/>
</dbReference>
<dbReference type="PANTHER" id="PTHR30349:SF64">
    <property type="entry name" value="PROPHAGE INTEGRASE INTD-RELATED"/>
    <property type="match status" value="1"/>
</dbReference>
<dbReference type="Gene3D" id="1.10.150.130">
    <property type="match status" value="1"/>
</dbReference>
<evidence type="ECO:0000256" key="3">
    <source>
        <dbReference type="ARBA" id="ARBA00023125"/>
    </source>
</evidence>
<dbReference type="AlphaFoldDB" id="A0A841TDA1"/>
<dbReference type="PROSITE" id="PS51898">
    <property type="entry name" value="TYR_RECOMBINASE"/>
    <property type="match status" value="1"/>
</dbReference>
<evidence type="ECO:0000256" key="1">
    <source>
        <dbReference type="ARBA" id="ARBA00008857"/>
    </source>
</evidence>
<keyword evidence="2" id="KW-0229">DNA integration</keyword>
<reference evidence="8 9" key="1">
    <citation type="submission" date="2020-08" db="EMBL/GenBank/DDBJ databases">
        <title>Cohnella phylogeny.</title>
        <authorList>
            <person name="Dunlap C."/>
        </authorList>
    </citation>
    <scope>NUCLEOTIDE SEQUENCE [LARGE SCALE GENOMIC DNA]</scope>
    <source>
        <strain evidence="8 9">DSM 103658</strain>
    </source>
</reference>
<dbReference type="Gene3D" id="1.10.443.10">
    <property type="entry name" value="Intergrase catalytic core"/>
    <property type="match status" value="1"/>
</dbReference>
<protein>
    <submittedName>
        <fullName evidence="8">Tyrosine-type recombinase/integrase</fullName>
    </submittedName>
</protein>
<sequence length="344" mass="39636">MIPCRAYDVGVLVDLFADCDIAIDPELLDRVPSLRHWVKDRRSQAISHAESGSSLGSGPKQHWDTQHRKRFLDEMKLRGFSVKTIRAYNGQVDRYMRYCAAHPAPSESSPSASRLSEYSLHLLDSQHSHAYVNQAISAVKFYLQHVGGLVESEAYLRPKKERKLPNVLAREEVMRLLQQTVNPKHRAILYLTYSSGLRVGEVVRLRLKDLDRERKTVHIRQGKGRKDRVTVLSEAAYEVVEAYLRSGYADRAGWLFPGQQEGKHLTERSVQKLFEQKLREAGIRKEVSVHSLRHSFATHLLEGGIDLRYIQELLGHQNIRTTEVYTHISVKDIRRIRSPLDWQE</sequence>
<dbReference type="GO" id="GO:0003677">
    <property type="term" value="F:DNA binding"/>
    <property type="evidence" value="ECO:0007669"/>
    <property type="project" value="UniProtKB-UniRule"/>
</dbReference>
<dbReference type="InterPro" id="IPR002104">
    <property type="entry name" value="Integrase_catalytic"/>
</dbReference>
<dbReference type="PROSITE" id="PS51900">
    <property type="entry name" value="CB"/>
    <property type="match status" value="1"/>
</dbReference>
<dbReference type="PANTHER" id="PTHR30349">
    <property type="entry name" value="PHAGE INTEGRASE-RELATED"/>
    <property type="match status" value="1"/>
</dbReference>
<dbReference type="Pfam" id="PF00589">
    <property type="entry name" value="Phage_integrase"/>
    <property type="match status" value="1"/>
</dbReference>